<dbReference type="SMART" id="SM00220">
    <property type="entry name" value="S_TKc"/>
    <property type="match status" value="1"/>
</dbReference>
<dbReference type="GO" id="GO:0004672">
    <property type="term" value="F:protein kinase activity"/>
    <property type="evidence" value="ECO:0007669"/>
    <property type="project" value="InterPro"/>
</dbReference>
<dbReference type="Proteomes" id="UP000307440">
    <property type="component" value="Unassembled WGS sequence"/>
</dbReference>
<dbReference type="SUPFAM" id="SSF56112">
    <property type="entry name" value="Protein kinase-like (PK-like)"/>
    <property type="match status" value="1"/>
</dbReference>
<proteinExistence type="predicted"/>
<protein>
    <recommendedName>
        <fullName evidence="1">Protein kinase domain-containing protein</fullName>
    </recommendedName>
</protein>
<dbReference type="InterPro" id="IPR000719">
    <property type="entry name" value="Prot_kinase_dom"/>
</dbReference>
<reference evidence="2 3" key="1">
    <citation type="journal article" date="2019" name="Nat. Ecol. Evol.">
        <title>Megaphylogeny resolves global patterns of mushroom evolution.</title>
        <authorList>
            <person name="Varga T."/>
            <person name="Krizsan K."/>
            <person name="Foldi C."/>
            <person name="Dima B."/>
            <person name="Sanchez-Garcia M."/>
            <person name="Sanchez-Ramirez S."/>
            <person name="Szollosi G.J."/>
            <person name="Szarkandi J.G."/>
            <person name="Papp V."/>
            <person name="Albert L."/>
            <person name="Andreopoulos W."/>
            <person name="Angelini C."/>
            <person name="Antonin V."/>
            <person name="Barry K.W."/>
            <person name="Bougher N.L."/>
            <person name="Buchanan P."/>
            <person name="Buyck B."/>
            <person name="Bense V."/>
            <person name="Catcheside P."/>
            <person name="Chovatia M."/>
            <person name="Cooper J."/>
            <person name="Damon W."/>
            <person name="Desjardin D."/>
            <person name="Finy P."/>
            <person name="Geml J."/>
            <person name="Haridas S."/>
            <person name="Hughes K."/>
            <person name="Justo A."/>
            <person name="Karasinski D."/>
            <person name="Kautmanova I."/>
            <person name="Kiss B."/>
            <person name="Kocsube S."/>
            <person name="Kotiranta H."/>
            <person name="LaButti K.M."/>
            <person name="Lechner B.E."/>
            <person name="Liimatainen K."/>
            <person name="Lipzen A."/>
            <person name="Lukacs Z."/>
            <person name="Mihaltcheva S."/>
            <person name="Morgado L.N."/>
            <person name="Niskanen T."/>
            <person name="Noordeloos M.E."/>
            <person name="Ohm R.A."/>
            <person name="Ortiz-Santana B."/>
            <person name="Ovrebo C."/>
            <person name="Racz N."/>
            <person name="Riley R."/>
            <person name="Savchenko A."/>
            <person name="Shiryaev A."/>
            <person name="Soop K."/>
            <person name="Spirin V."/>
            <person name="Szebenyi C."/>
            <person name="Tomsovsky M."/>
            <person name="Tulloss R.E."/>
            <person name="Uehling J."/>
            <person name="Grigoriev I.V."/>
            <person name="Vagvolgyi C."/>
            <person name="Papp T."/>
            <person name="Martin F.M."/>
            <person name="Miettinen O."/>
            <person name="Hibbett D.S."/>
            <person name="Nagy L.G."/>
        </authorList>
    </citation>
    <scope>NUCLEOTIDE SEQUENCE [LARGE SCALE GENOMIC DNA]</scope>
    <source>
        <strain evidence="2 3">CBS 121175</strain>
    </source>
</reference>
<sequence length="439" mass="49604">KRQNVQIPALEHLLAFLNKPLSDAEKLPISRSVFRALVGTTLCCNHCTEEEVSSVFRLKYHDDEDMLTSDDGIPVNFIPTVTNSPPDSGTKAAFVSTWDRNIRDIIERCVSSGQTIRESNRHTSTPRLRPSYGFLINKTCPFRGEEKGPDSTENPREELSRKLTWIYNSTPYVLGYHASGPTISLVALTPPVRLGGNPDIYNLVQTDLRWRRERIQNILRIINLSTLLVPLSRLMEESGAEFMRIQGRTCTIEFTSSVIIKTYQDLAIVQHLRSVYAILKDHDVPNVDYLSYSRDQVVHLEPRGIPMKPYTKQELRDCVRCILEALVVLHKIPLYHRDIRPENVVRRIDNPSSWFLIDWGDASGPETAARPDFATETHSPDVFHDGHGAEVDIWGVGLLIDTCAAPGLSLEMTDFGQHLCQNSKTLTAAQALVEFISFK</sequence>
<dbReference type="PROSITE" id="PS50011">
    <property type="entry name" value="PROTEIN_KINASE_DOM"/>
    <property type="match status" value="1"/>
</dbReference>
<feature type="domain" description="Protein kinase" evidence="1">
    <location>
        <begin position="186"/>
        <end position="439"/>
    </location>
</feature>
<evidence type="ECO:0000313" key="2">
    <source>
        <dbReference type="EMBL" id="TFK19280.1"/>
    </source>
</evidence>
<dbReference type="AlphaFoldDB" id="A0A5C3KGS1"/>
<dbReference type="EMBL" id="ML210349">
    <property type="protein sequence ID" value="TFK19280.1"/>
    <property type="molecule type" value="Genomic_DNA"/>
</dbReference>
<dbReference type="InterPro" id="IPR011009">
    <property type="entry name" value="Kinase-like_dom_sf"/>
</dbReference>
<evidence type="ECO:0000259" key="1">
    <source>
        <dbReference type="PROSITE" id="PS50011"/>
    </source>
</evidence>
<dbReference type="GO" id="GO:0005524">
    <property type="term" value="F:ATP binding"/>
    <property type="evidence" value="ECO:0007669"/>
    <property type="project" value="InterPro"/>
</dbReference>
<keyword evidence="3" id="KW-1185">Reference proteome</keyword>
<gene>
    <name evidence="2" type="ORF">FA15DRAFT_726912</name>
</gene>
<name>A0A5C3KGS1_COPMA</name>
<evidence type="ECO:0000313" key="3">
    <source>
        <dbReference type="Proteomes" id="UP000307440"/>
    </source>
</evidence>
<feature type="non-terminal residue" evidence="2">
    <location>
        <position position="1"/>
    </location>
</feature>
<dbReference type="Gene3D" id="1.10.510.10">
    <property type="entry name" value="Transferase(Phosphotransferase) domain 1"/>
    <property type="match status" value="1"/>
</dbReference>
<dbReference type="OrthoDB" id="2379186at2759"/>
<accession>A0A5C3KGS1</accession>
<organism evidence="2 3">
    <name type="scientific">Coprinopsis marcescibilis</name>
    <name type="common">Agaric fungus</name>
    <name type="synonym">Psathyrella marcescibilis</name>
    <dbReference type="NCBI Taxonomy" id="230819"/>
    <lineage>
        <taxon>Eukaryota</taxon>
        <taxon>Fungi</taxon>
        <taxon>Dikarya</taxon>
        <taxon>Basidiomycota</taxon>
        <taxon>Agaricomycotina</taxon>
        <taxon>Agaricomycetes</taxon>
        <taxon>Agaricomycetidae</taxon>
        <taxon>Agaricales</taxon>
        <taxon>Agaricineae</taxon>
        <taxon>Psathyrellaceae</taxon>
        <taxon>Coprinopsis</taxon>
    </lineage>
</organism>
<dbReference type="Pfam" id="PF00069">
    <property type="entry name" value="Pkinase"/>
    <property type="match status" value="1"/>
</dbReference>